<dbReference type="EMBL" id="VNIM01000100">
    <property type="protein sequence ID" value="TVV71035.1"/>
    <property type="molecule type" value="Genomic_DNA"/>
</dbReference>
<dbReference type="OrthoDB" id="594865at2"/>
<dbReference type="Gene3D" id="2.60.120.380">
    <property type="match status" value="1"/>
</dbReference>
<gene>
    <name evidence="1" type="ORF">FOY91_17760</name>
</gene>
<evidence type="ECO:0000313" key="2">
    <source>
        <dbReference type="Proteomes" id="UP000318681"/>
    </source>
</evidence>
<name>A0A558QV84_9SPHN</name>
<accession>A0A558QV84</accession>
<organism evidence="1 2">
    <name type="scientific">Alterirhizorhabdus solaris</name>
    <dbReference type="NCBI Taxonomy" id="2529389"/>
    <lineage>
        <taxon>Bacteria</taxon>
        <taxon>Pseudomonadati</taxon>
        <taxon>Pseudomonadota</taxon>
        <taxon>Alphaproteobacteria</taxon>
        <taxon>Sphingomonadales</taxon>
        <taxon>Rhizorhabdaceae</taxon>
        <taxon>Alterirhizorhabdus</taxon>
    </lineage>
</organism>
<protein>
    <recommendedName>
        <fullName evidence="3">DNA breaking-rejoining protein</fullName>
    </recommendedName>
</protein>
<evidence type="ECO:0000313" key="1">
    <source>
        <dbReference type="EMBL" id="TVV71035.1"/>
    </source>
</evidence>
<evidence type="ECO:0008006" key="3">
    <source>
        <dbReference type="Google" id="ProtNLM"/>
    </source>
</evidence>
<reference evidence="1 2" key="1">
    <citation type="submission" date="2019-07" db="EMBL/GenBank/DDBJ databases">
        <title>Sphingomonas solaris sp. nov., isolated from a solar panel from Boston, Massachusetts.</title>
        <authorList>
            <person name="Tanner K."/>
            <person name="Pascual J."/>
            <person name="Mancuso C."/>
            <person name="Pereto J."/>
            <person name="Khalil A."/>
            <person name="Vilanova C."/>
        </authorList>
    </citation>
    <scope>NUCLEOTIDE SEQUENCE [LARGE SCALE GENOMIC DNA]</scope>
    <source>
        <strain evidence="1 2">R4DWN</strain>
    </source>
</reference>
<comment type="caution">
    <text evidence="1">The sequence shown here is derived from an EMBL/GenBank/DDBJ whole genome shotgun (WGS) entry which is preliminary data.</text>
</comment>
<proteinExistence type="predicted"/>
<sequence>MAVMAAAPAIAQAPVRTERLQLSRGESSKTVRGTVRGYDSVDYLVGVRAGQAMSVSLRTTNRSAYFNVLPTRGDMAIFNGSVSGNRFDQRIRDGGDYRVRVYLTRNAARRGEVAAFSLTVGLLDRPSAVGPGAGNIPIGSGPPIAAGGMAAFCGGQASAQYRVRPADIKVGRVVADRGGSAIDDSADQGRDGIKRFRCRFDPRNRFVDVMAMTRDGF</sequence>
<keyword evidence="2" id="KW-1185">Reference proteome</keyword>
<dbReference type="Proteomes" id="UP000318681">
    <property type="component" value="Unassembled WGS sequence"/>
</dbReference>
<dbReference type="AlphaFoldDB" id="A0A558QV84"/>